<evidence type="ECO:0000313" key="9">
    <source>
        <dbReference type="Proteomes" id="UP000092582"/>
    </source>
</evidence>
<evidence type="ECO:0000259" key="7">
    <source>
        <dbReference type="Pfam" id="PF00881"/>
    </source>
</evidence>
<dbReference type="KEGG" id="cart:PA27867_0066"/>
<dbReference type="OrthoDB" id="3181400at2"/>
<evidence type="ECO:0000256" key="3">
    <source>
        <dbReference type="ARBA" id="ARBA00022643"/>
    </source>
</evidence>
<dbReference type="Pfam" id="PF00881">
    <property type="entry name" value="Nitroreductase"/>
    <property type="match status" value="1"/>
</dbReference>
<feature type="region of interest" description="Disordered" evidence="6">
    <location>
        <begin position="1"/>
        <end position="39"/>
    </location>
</feature>
<dbReference type="AlphaFoldDB" id="A0A1B1BEM2"/>
<evidence type="ECO:0000256" key="2">
    <source>
        <dbReference type="ARBA" id="ARBA00022630"/>
    </source>
</evidence>
<gene>
    <name evidence="8" type="ORF">PA27867_0066</name>
</gene>
<protein>
    <submittedName>
        <fullName evidence="8">Putative NADPH-dependent FMN reductase</fullName>
    </submittedName>
</protein>
<comment type="similarity">
    <text evidence="1 5">Belongs to the flavin oxidoreductase frp family.</text>
</comment>
<dbReference type="Gene3D" id="3.40.109.10">
    <property type="entry name" value="NADH Oxidase"/>
    <property type="match status" value="1"/>
</dbReference>
<keyword evidence="5" id="KW-0521">NADP</keyword>
<proteinExistence type="inferred from homology"/>
<keyword evidence="3 5" id="KW-0288">FMN</keyword>
<keyword evidence="4 5" id="KW-0560">Oxidoreductase</keyword>
<dbReference type="STRING" id="670052.PA27867_0066"/>
<keyword evidence="2 5" id="KW-0285">Flavoprotein</keyword>
<evidence type="ECO:0000256" key="5">
    <source>
        <dbReference type="PIRNR" id="PIRNR005426"/>
    </source>
</evidence>
<dbReference type="Proteomes" id="UP000092582">
    <property type="component" value="Chromosome 1"/>
</dbReference>
<dbReference type="PANTHER" id="PTHR43425:SF2">
    <property type="entry name" value="OXYGEN-INSENSITIVE NADPH NITROREDUCTASE"/>
    <property type="match status" value="1"/>
</dbReference>
<feature type="domain" description="Nitroreductase" evidence="7">
    <location>
        <begin position="51"/>
        <end position="205"/>
    </location>
</feature>
<reference evidence="8 9" key="1">
    <citation type="submission" date="2016-06" db="EMBL/GenBank/DDBJ databases">
        <title>Genome sequencing of Cryobacterium arcticum PAMC 27867.</title>
        <authorList>
            <person name="Lee J."/>
            <person name="Kim O.-S."/>
        </authorList>
    </citation>
    <scope>NUCLEOTIDE SEQUENCE [LARGE SCALE GENOMIC DNA]</scope>
    <source>
        <strain evidence="8 9">PAMC 27867</strain>
    </source>
</reference>
<dbReference type="InterPro" id="IPR016446">
    <property type="entry name" value="Flavin_OxRdtase_Frp"/>
</dbReference>
<dbReference type="PIRSF" id="PIRSF005426">
    <property type="entry name" value="Frp"/>
    <property type="match status" value="1"/>
</dbReference>
<dbReference type="GO" id="GO:0016491">
    <property type="term" value="F:oxidoreductase activity"/>
    <property type="evidence" value="ECO:0007669"/>
    <property type="project" value="UniProtKB-UniRule"/>
</dbReference>
<accession>A0A1B1BEM2</accession>
<dbReference type="EMBL" id="CP016282">
    <property type="protein sequence ID" value="ANP71045.1"/>
    <property type="molecule type" value="Genomic_DNA"/>
</dbReference>
<evidence type="ECO:0000256" key="1">
    <source>
        <dbReference type="ARBA" id="ARBA00008366"/>
    </source>
</evidence>
<evidence type="ECO:0000313" key="8">
    <source>
        <dbReference type="EMBL" id="ANP71045.1"/>
    </source>
</evidence>
<evidence type="ECO:0000256" key="4">
    <source>
        <dbReference type="ARBA" id="ARBA00023002"/>
    </source>
</evidence>
<evidence type="ECO:0000256" key="6">
    <source>
        <dbReference type="SAM" id="MobiDB-lite"/>
    </source>
</evidence>
<organism evidence="8 9">
    <name type="scientific">Cryobacterium arcticum</name>
    <dbReference type="NCBI Taxonomy" id="670052"/>
    <lineage>
        <taxon>Bacteria</taxon>
        <taxon>Bacillati</taxon>
        <taxon>Actinomycetota</taxon>
        <taxon>Actinomycetes</taxon>
        <taxon>Micrococcales</taxon>
        <taxon>Microbacteriaceae</taxon>
        <taxon>Cryobacterium</taxon>
    </lineage>
</organism>
<dbReference type="PANTHER" id="PTHR43425">
    <property type="entry name" value="OXYGEN-INSENSITIVE NADPH NITROREDUCTASE"/>
    <property type="match status" value="1"/>
</dbReference>
<dbReference type="InterPro" id="IPR029479">
    <property type="entry name" value="Nitroreductase"/>
</dbReference>
<name>A0A1B1BEM2_9MICO</name>
<sequence length="291" mass="31362">MPNTHAGQTDRVGHTPFVDLTPPGDPVAHRYGEPGGTGGTILPPTIELQLNHRSVRKFLTEPVSDAQIDLVITAAQSASQSSNLQVWSVVAVRDDDRKRRISAAIGRQSYVEDSSVFLVWVADFRRAANVAEAQGASAETLGYIENTLVTAVDSGIAAQNALLAAESLGLGGVFVGALRSNPAAIIQELGLPDYTFPLFGVALGYPDPSERAGIKPRLPRTAVLHQERYDPTAWLAAAEVYEDRLQEYFAEHGRDNYSWADTLTKRISTVDGLHGRDSIRGALEAQGFASE</sequence>
<dbReference type="CDD" id="cd02146">
    <property type="entry name" value="NfsA-like"/>
    <property type="match status" value="1"/>
</dbReference>
<dbReference type="SUPFAM" id="SSF55469">
    <property type="entry name" value="FMN-dependent nitroreductase-like"/>
    <property type="match status" value="1"/>
</dbReference>
<dbReference type="InterPro" id="IPR000415">
    <property type="entry name" value="Nitroreductase-like"/>
</dbReference>
<keyword evidence="9" id="KW-1185">Reference proteome</keyword>